<dbReference type="GO" id="GO:0005524">
    <property type="term" value="F:ATP binding"/>
    <property type="evidence" value="ECO:0007669"/>
    <property type="project" value="UniProtKB-KW"/>
</dbReference>
<evidence type="ECO:0000313" key="12">
    <source>
        <dbReference type="EMBL" id="KAJ8447509.1"/>
    </source>
</evidence>
<keyword evidence="13" id="KW-1185">Reference proteome</keyword>
<reference evidence="12" key="1">
    <citation type="submission" date="2022-04" db="EMBL/GenBank/DDBJ databases">
        <title>Carnegiea gigantea Genome sequencing and assembly v2.</title>
        <authorList>
            <person name="Copetti D."/>
            <person name="Sanderson M.J."/>
            <person name="Burquez A."/>
            <person name="Wojciechowski M.F."/>
        </authorList>
    </citation>
    <scope>NUCLEOTIDE SEQUENCE</scope>
    <source>
        <strain evidence="12">SGP5-SGP5p</strain>
        <tissue evidence="12">Aerial part</tissue>
    </source>
</reference>
<dbReference type="InterPro" id="IPR040464">
    <property type="entry name" value="InsP(3)kin_ATP-grasp"/>
</dbReference>
<evidence type="ECO:0000259" key="11">
    <source>
        <dbReference type="Pfam" id="PF17927"/>
    </source>
</evidence>
<dbReference type="PANTHER" id="PTHR14217:SF39">
    <property type="entry name" value="INOSITOL-TETRAKISPHOSPHATE 1-KINASE 3"/>
    <property type="match status" value="1"/>
</dbReference>
<dbReference type="InterPro" id="IPR041429">
    <property type="entry name" value="ITPK1_N"/>
</dbReference>
<dbReference type="OrthoDB" id="25308at2759"/>
<dbReference type="GO" id="GO:0005737">
    <property type="term" value="C:cytoplasm"/>
    <property type="evidence" value="ECO:0007669"/>
    <property type="project" value="TreeGrafter"/>
</dbReference>
<sequence length="186" mass="20687">MRLDGEKIREIDDEGVIGTEKEMNSVFNSDSLSSTLGFSQQVVVGYALTTKKKQSFLRPKLESIARNKGILFVPIDQNRPLSDQGPFDVVLHKLLGNEWSQLLEDYRLKHPDVTVIDHPYAIQCVHNRQSMLEDVAALNLADSYGRVCIPKQLVVKKDASSIPNEVVKAGLKLPLGAFALVGNSWN</sequence>
<dbReference type="InterPro" id="IPR008656">
    <property type="entry name" value="Inositol_tetrakis-P_1-kinase"/>
</dbReference>
<evidence type="ECO:0000256" key="4">
    <source>
        <dbReference type="ARBA" id="ARBA00022679"/>
    </source>
</evidence>
<dbReference type="Pfam" id="PF17927">
    <property type="entry name" value="Ins134_P3_kin_N"/>
    <property type="match status" value="1"/>
</dbReference>
<name>A0A9Q1QMR2_9CARY</name>
<keyword evidence="9" id="KW-0460">Magnesium</keyword>
<evidence type="ECO:0000256" key="6">
    <source>
        <dbReference type="ARBA" id="ARBA00022741"/>
    </source>
</evidence>
<comment type="cofactor">
    <cofactor evidence="1">
        <name>Mg(2+)</name>
        <dbReference type="ChEBI" id="CHEBI:18420"/>
    </cofactor>
</comment>
<keyword evidence="6" id="KW-0547">Nucleotide-binding</keyword>
<dbReference type="PANTHER" id="PTHR14217">
    <property type="entry name" value="INOSITOL-TETRAKISPHOSPHATE 1-KINASE"/>
    <property type="match status" value="1"/>
</dbReference>
<evidence type="ECO:0000256" key="1">
    <source>
        <dbReference type="ARBA" id="ARBA00001946"/>
    </source>
</evidence>
<dbReference type="EMBL" id="JAKOGI010000038">
    <property type="protein sequence ID" value="KAJ8447509.1"/>
    <property type="molecule type" value="Genomic_DNA"/>
</dbReference>
<evidence type="ECO:0000313" key="13">
    <source>
        <dbReference type="Proteomes" id="UP001153076"/>
    </source>
</evidence>
<gene>
    <name evidence="12" type="ORF">Cgig2_019503</name>
</gene>
<feature type="domain" description="Inositol 1,3,4-trisphosphate 5/6-kinase ATP-grasp" evidence="10">
    <location>
        <begin position="142"/>
        <end position="181"/>
    </location>
</feature>
<protein>
    <recommendedName>
        <fullName evidence="14">Inositol-tetrakisphosphate 1-kinase</fullName>
    </recommendedName>
</protein>
<organism evidence="12 13">
    <name type="scientific">Carnegiea gigantea</name>
    <dbReference type="NCBI Taxonomy" id="171969"/>
    <lineage>
        <taxon>Eukaryota</taxon>
        <taxon>Viridiplantae</taxon>
        <taxon>Streptophyta</taxon>
        <taxon>Embryophyta</taxon>
        <taxon>Tracheophyta</taxon>
        <taxon>Spermatophyta</taxon>
        <taxon>Magnoliopsida</taxon>
        <taxon>eudicotyledons</taxon>
        <taxon>Gunneridae</taxon>
        <taxon>Pentapetalae</taxon>
        <taxon>Caryophyllales</taxon>
        <taxon>Cactineae</taxon>
        <taxon>Cactaceae</taxon>
        <taxon>Cactoideae</taxon>
        <taxon>Echinocereeae</taxon>
        <taxon>Carnegiea</taxon>
    </lineage>
</organism>
<keyword evidence="4" id="KW-0808">Transferase</keyword>
<dbReference type="GO" id="GO:0052726">
    <property type="term" value="F:inositol-1,3,4-trisphosphate 5-kinase activity"/>
    <property type="evidence" value="ECO:0007669"/>
    <property type="project" value="InterPro"/>
</dbReference>
<dbReference type="Gene3D" id="3.40.50.11370">
    <property type="match status" value="1"/>
</dbReference>
<evidence type="ECO:0000256" key="5">
    <source>
        <dbReference type="ARBA" id="ARBA00022723"/>
    </source>
</evidence>
<evidence type="ECO:0000256" key="3">
    <source>
        <dbReference type="ARBA" id="ARBA00011245"/>
    </source>
</evidence>
<dbReference type="Pfam" id="PF05770">
    <property type="entry name" value="Ins134_P3_kin"/>
    <property type="match status" value="1"/>
</dbReference>
<dbReference type="GO" id="GO:0052725">
    <property type="term" value="F:inositol-1,3,4-trisphosphate 6-kinase activity"/>
    <property type="evidence" value="ECO:0007669"/>
    <property type="project" value="InterPro"/>
</dbReference>
<evidence type="ECO:0000256" key="2">
    <source>
        <dbReference type="ARBA" id="ARBA00009601"/>
    </source>
</evidence>
<dbReference type="GO" id="GO:0032957">
    <property type="term" value="P:inositol trisphosphate metabolic process"/>
    <property type="evidence" value="ECO:0007669"/>
    <property type="project" value="InterPro"/>
</dbReference>
<dbReference type="AlphaFoldDB" id="A0A9Q1QMR2"/>
<accession>A0A9Q1QMR2</accession>
<feature type="domain" description="Inositol-tetrakisphosphate 1-kinase N-terminal" evidence="11">
    <location>
        <begin position="43"/>
        <end position="122"/>
    </location>
</feature>
<comment type="similarity">
    <text evidence="2">Belongs to the ITPK1 family.</text>
</comment>
<keyword evidence="8" id="KW-0067">ATP-binding</keyword>
<comment type="caution">
    <text evidence="12">The sequence shown here is derived from an EMBL/GenBank/DDBJ whole genome shotgun (WGS) entry which is preliminary data.</text>
</comment>
<proteinExistence type="inferred from homology"/>
<dbReference type="GO" id="GO:0047325">
    <property type="term" value="F:inositol-3,4,5,6-tetrakisphosphate 1-kinase activity"/>
    <property type="evidence" value="ECO:0007669"/>
    <property type="project" value="InterPro"/>
</dbReference>
<keyword evidence="5" id="KW-0479">Metal-binding</keyword>
<evidence type="ECO:0000259" key="10">
    <source>
        <dbReference type="Pfam" id="PF05770"/>
    </source>
</evidence>
<keyword evidence="7" id="KW-0418">Kinase</keyword>
<evidence type="ECO:0000256" key="8">
    <source>
        <dbReference type="ARBA" id="ARBA00022840"/>
    </source>
</evidence>
<evidence type="ECO:0000256" key="7">
    <source>
        <dbReference type="ARBA" id="ARBA00022777"/>
    </source>
</evidence>
<dbReference type="Proteomes" id="UP001153076">
    <property type="component" value="Unassembled WGS sequence"/>
</dbReference>
<comment type="subunit">
    <text evidence="3">Monomer.</text>
</comment>
<dbReference type="GO" id="GO:0000287">
    <property type="term" value="F:magnesium ion binding"/>
    <property type="evidence" value="ECO:0007669"/>
    <property type="project" value="InterPro"/>
</dbReference>
<evidence type="ECO:0000256" key="9">
    <source>
        <dbReference type="ARBA" id="ARBA00022842"/>
    </source>
</evidence>
<evidence type="ECO:0008006" key="14">
    <source>
        <dbReference type="Google" id="ProtNLM"/>
    </source>
</evidence>